<sequence length="244" mass="26363">MVSQLYSYHTYLKMLTKQKPTGNNMSPFWSLLFLINHMLSPVVAHLYSRTVRGPELKPEPAVCTAEPQAATKPEASSIFHDEPIACLPVASSDQETGPPEAQVGVATPCASTALTEKELEIDSTVAAIVPFSTSKKNESKEHIRSPQRTTPSQAFSQPPASKGKPTRPKYTLQRARNSTQIQQKAAANKESAGMPRPKRKGEKGKDKVKTGKKKGVAVGGSRVVEGRVDDPDSGDEAGEVDDLL</sequence>
<name>A0ACC2WWJ4_9TREE</name>
<keyword evidence="2" id="KW-1185">Reference proteome</keyword>
<organism evidence="1 2">
    <name type="scientific">Naganishia vaughanmartiniae</name>
    <dbReference type="NCBI Taxonomy" id="1424756"/>
    <lineage>
        <taxon>Eukaryota</taxon>
        <taxon>Fungi</taxon>
        <taxon>Dikarya</taxon>
        <taxon>Basidiomycota</taxon>
        <taxon>Agaricomycotina</taxon>
        <taxon>Tremellomycetes</taxon>
        <taxon>Filobasidiales</taxon>
        <taxon>Filobasidiaceae</taxon>
        <taxon>Naganishia</taxon>
    </lineage>
</organism>
<evidence type="ECO:0000313" key="1">
    <source>
        <dbReference type="EMBL" id="KAJ9115530.1"/>
    </source>
</evidence>
<dbReference type="Proteomes" id="UP001243375">
    <property type="component" value="Unassembled WGS sequence"/>
</dbReference>
<proteinExistence type="predicted"/>
<protein>
    <submittedName>
        <fullName evidence="1">Uncharacterized protein</fullName>
    </submittedName>
</protein>
<evidence type="ECO:0000313" key="2">
    <source>
        <dbReference type="Proteomes" id="UP001243375"/>
    </source>
</evidence>
<gene>
    <name evidence="1" type="ORF">QFC22_005293</name>
</gene>
<comment type="caution">
    <text evidence="1">The sequence shown here is derived from an EMBL/GenBank/DDBJ whole genome shotgun (WGS) entry which is preliminary data.</text>
</comment>
<accession>A0ACC2WWJ4</accession>
<reference evidence="1" key="1">
    <citation type="submission" date="2023-04" db="EMBL/GenBank/DDBJ databases">
        <title>Draft Genome sequencing of Naganishia species isolated from polar environments using Oxford Nanopore Technology.</title>
        <authorList>
            <person name="Leo P."/>
            <person name="Venkateswaran K."/>
        </authorList>
    </citation>
    <scope>NUCLEOTIDE SEQUENCE</scope>
    <source>
        <strain evidence="1">MNA-CCFEE 5425</strain>
    </source>
</reference>
<dbReference type="EMBL" id="JASBWU010000016">
    <property type="protein sequence ID" value="KAJ9115530.1"/>
    <property type="molecule type" value="Genomic_DNA"/>
</dbReference>